<organism evidence="1">
    <name type="scientific">hydrothermal vent metagenome</name>
    <dbReference type="NCBI Taxonomy" id="652676"/>
    <lineage>
        <taxon>unclassified sequences</taxon>
        <taxon>metagenomes</taxon>
        <taxon>ecological metagenomes</taxon>
    </lineage>
</organism>
<feature type="non-terminal residue" evidence="1">
    <location>
        <position position="95"/>
    </location>
</feature>
<reference evidence="1" key="1">
    <citation type="submission" date="2018-06" db="EMBL/GenBank/DDBJ databases">
        <authorList>
            <person name="Zhirakovskaya E."/>
        </authorList>
    </citation>
    <scope>NUCLEOTIDE SEQUENCE</scope>
</reference>
<gene>
    <name evidence="1" type="ORF">MNBD_ACTINO02-2864</name>
</gene>
<sequence length="95" mass="10282">MNILQIHTRYQQSGGEDTVVAAEANLLEQAGHTVRLFEAKNTGGLAGASQLVASPWNPRSAHRLAASIQVERPDVAHIHNTWFAMSPSVVRGLRA</sequence>
<proteinExistence type="predicted"/>
<evidence type="ECO:0008006" key="2">
    <source>
        <dbReference type="Google" id="ProtNLM"/>
    </source>
</evidence>
<name>A0A3B0RJ93_9ZZZZ</name>
<dbReference type="Gene3D" id="3.40.50.2000">
    <property type="entry name" value="Glycogen Phosphorylase B"/>
    <property type="match status" value="1"/>
</dbReference>
<dbReference type="EMBL" id="UOEK01000021">
    <property type="protein sequence ID" value="VAV92089.1"/>
    <property type="molecule type" value="Genomic_DNA"/>
</dbReference>
<accession>A0A3B0RJ93</accession>
<protein>
    <recommendedName>
        <fullName evidence="2">Glycosyltransferase subfamily 4-like N-terminal domain-containing protein</fullName>
    </recommendedName>
</protein>
<dbReference type="SUPFAM" id="SSF53756">
    <property type="entry name" value="UDP-Glycosyltransferase/glycogen phosphorylase"/>
    <property type="match status" value="1"/>
</dbReference>
<dbReference type="AlphaFoldDB" id="A0A3B0RJ93"/>
<evidence type="ECO:0000313" key="1">
    <source>
        <dbReference type="EMBL" id="VAV92089.1"/>
    </source>
</evidence>